<proteinExistence type="predicted"/>
<keyword evidence="3" id="KW-1185">Reference proteome</keyword>
<evidence type="ECO:0000313" key="3">
    <source>
        <dbReference type="Proteomes" id="UP000291343"/>
    </source>
</evidence>
<dbReference type="EMBL" id="QKKF02017260">
    <property type="protein sequence ID" value="RZF41073.1"/>
    <property type="molecule type" value="Genomic_DNA"/>
</dbReference>
<comment type="caution">
    <text evidence="2">The sequence shown here is derived from an EMBL/GenBank/DDBJ whole genome shotgun (WGS) entry which is preliminary data.</text>
</comment>
<reference evidence="2 3" key="1">
    <citation type="journal article" date="2017" name="Gigascience">
        <title>Genome sequence of the small brown planthopper, Laodelphax striatellus.</title>
        <authorList>
            <person name="Zhu J."/>
            <person name="Jiang F."/>
            <person name="Wang X."/>
            <person name="Yang P."/>
            <person name="Bao Y."/>
            <person name="Zhao W."/>
            <person name="Wang W."/>
            <person name="Lu H."/>
            <person name="Wang Q."/>
            <person name="Cui N."/>
            <person name="Li J."/>
            <person name="Chen X."/>
            <person name="Luo L."/>
            <person name="Yu J."/>
            <person name="Kang L."/>
            <person name="Cui F."/>
        </authorList>
    </citation>
    <scope>NUCLEOTIDE SEQUENCE [LARGE SCALE GENOMIC DNA]</scope>
    <source>
        <strain evidence="2">Lst14</strain>
    </source>
</reference>
<evidence type="ECO:0000313" key="2">
    <source>
        <dbReference type="EMBL" id="RZF41073.1"/>
    </source>
</evidence>
<sequence>MFSQAKNLDPFSETFTISMGNSQGIQNNKDENNKVDTPEIRVLPKIKDPRSPTEGIIRTPIEVNSTPKTASEMNALRALNADSPSILKKDTEINRQSVYKTQMEGVPTGGLGLYEKPYLETDLDAIGDGIIVTKAIIQHRRIKQLLQMDDQPVTRNNEETSQGACLDSLSSRIDRISFDDTSLMFQTEKNDNCMEDEIIVNQLETLEHWQTSFKEGRRSISFESLDESLLTTEQPKEKRTRKAIKARPFMTPDGKKTKNSPNPRRPLTCLSNLDSPKSGVKRKVWRGIEEERKRRGVHLDDENTPPMPPPTDKVSSAPGKLTRRRIVNWDHDATVFI</sequence>
<dbReference type="AlphaFoldDB" id="A0A482X5S5"/>
<dbReference type="Proteomes" id="UP000291343">
    <property type="component" value="Unassembled WGS sequence"/>
</dbReference>
<feature type="compositionally biased region" description="Basic and acidic residues" evidence="1">
    <location>
        <begin position="286"/>
        <end position="301"/>
    </location>
</feature>
<accession>A0A482X5S5</accession>
<name>A0A482X5S5_LAOST</name>
<organism evidence="2 3">
    <name type="scientific">Laodelphax striatellus</name>
    <name type="common">Small brown planthopper</name>
    <name type="synonym">Delphax striatella</name>
    <dbReference type="NCBI Taxonomy" id="195883"/>
    <lineage>
        <taxon>Eukaryota</taxon>
        <taxon>Metazoa</taxon>
        <taxon>Ecdysozoa</taxon>
        <taxon>Arthropoda</taxon>
        <taxon>Hexapoda</taxon>
        <taxon>Insecta</taxon>
        <taxon>Pterygota</taxon>
        <taxon>Neoptera</taxon>
        <taxon>Paraneoptera</taxon>
        <taxon>Hemiptera</taxon>
        <taxon>Auchenorrhyncha</taxon>
        <taxon>Fulgoroidea</taxon>
        <taxon>Delphacidae</taxon>
        <taxon>Criomorphinae</taxon>
        <taxon>Laodelphax</taxon>
    </lineage>
</organism>
<dbReference type="InParanoid" id="A0A482X5S5"/>
<evidence type="ECO:0000256" key="1">
    <source>
        <dbReference type="SAM" id="MobiDB-lite"/>
    </source>
</evidence>
<feature type="region of interest" description="Disordered" evidence="1">
    <location>
        <begin position="250"/>
        <end position="318"/>
    </location>
</feature>
<protein>
    <submittedName>
        <fullName evidence="2">Uncharacterized protein</fullName>
    </submittedName>
</protein>
<gene>
    <name evidence="2" type="ORF">LSTR_LSTR002705</name>
</gene>
<dbReference type="OrthoDB" id="6596515at2759"/>